<evidence type="ECO:0000256" key="3">
    <source>
        <dbReference type="ARBA" id="ARBA00023163"/>
    </source>
</evidence>
<accession>A0ABU0ADB4</accession>
<dbReference type="PRINTS" id="PR00032">
    <property type="entry name" value="HTHARAC"/>
</dbReference>
<dbReference type="SUPFAM" id="SSF52172">
    <property type="entry name" value="CheY-like"/>
    <property type="match status" value="1"/>
</dbReference>
<keyword evidence="2" id="KW-0238">DNA-binding</keyword>
<dbReference type="InterPro" id="IPR020449">
    <property type="entry name" value="Tscrpt_reg_AraC-type_HTH"/>
</dbReference>
<evidence type="ECO:0000256" key="2">
    <source>
        <dbReference type="ARBA" id="ARBA00023125"/>
    </source>
</evidence>
<evidence type="ECO:0000256" key="1">
    <source>
        <dbReference type="ARBA" id="ARBA00023015"/>
    </source>
</evidence>
<comment type="caution">
    <text evidence="4">Lacks conserved residue(s) required for the propagation of feature annotation.</text>
</comment>
<evidence type="ECO:0000313" key="8">
    <source>
        <dbReference type="Proteomes" id="UP001238088"/>
    </source>
</evidence>
<dbReference type="Proteomes" id="UP001238088">
    <property type="component" value="Unassembled WGS sequence"/>
</dbReference>
<dbReference type="PANTHER" id="PTHR43280">
    <property type="entry name" value="ARAC-FAMILY TRANSCRIPTIONAL REGULATOR"/>
    <property type="match status" value="1"/>
</dbReference>
<dbReference type="Gene3D" id="1.10.10.60">
    <property type="entry name" value="Homeodomain-like"/>
    <property type="match status" value="2"/>
</dbReference>
<comment type="caution">
    <text evidence="7">The sequence shown here is derived from an EMBL/GenBank/DDBJ whole genome shotgun (WGS) entry which is preliminary data.</text>
</comment>
<dbReference type="EMBL" id="JAUSUB010000001">
    <property type="protein sequence ID" value="MDQ0268428.1"/>
    <property type="molecule type" value="Genomic_DNA"/>
</dbReference>
<keyword evidence="8" id="KW-1185">Reference proteome</keyword>
<dbReference type="SUPFAM" id="SSF46689">
    <property type="entry name" value="Homeodomain-like"/>
    <property type="match status" value="1"/>
</dbReference>
<organism evidence="7 8">
    <name type="scientific">Cytobacillus purgationiresistens</name>
    <dbReference type="NCBI Taxonomy" id="863449"/>
    <lineage>
        <taxon>Bacteria</taxon>
        <taxon>Bacillati</taxon>
        <taxon>Bacillota</taxon>
        <taxon>Bacilli</taxon>
        <taxon>Bacillales</taxon>
        <taxon>Bacillaceae</taxon>
        <taxon>Cytobacillus</taxon>
    </lineage>
</organism>
<evidence type="ECO:0000256" key="4">
    <source>
        <dbReference type="PROSITE-ProRule" id="PRU00169"/>
    </source>
</evidence>
<feature type="domain" description="HTH araC/xylS-type" evidence="5">
    <location>
        <begin position="370"/>
        <end position="469"/>
    </location>
</feature>
<dbReference type="PROSITE" id="PS01124">
    <property type="entry name" value="HTH_ARAC_FAMILY_2"/>
    <property type="match status" value="1"/>
</dbReference>
<dbReference type="Gene3D" id="3.40.50.2300">
    <property type="match status" value="1"/>
</dbReference>
<dbReference type="PROSITE" id="PS50110">
    <property type="entry name" value="RESPONSE_REGULATORY"/>
    <property type="match status" value="1"/>
</dbReference>
<reference evidence="7 8" key="1">
    <citation type="submission" date="2023-07" db="EMBL/GenBank/DDBJ databases">
        <title>Genomic Encyclopedia of Type Strains, Phase IV (KMG-IV): sequencing the most valuable type-strain genomes for metagenomic binning, comparative biology and taxonomic classification.</title>
        <authorList>
            <person name="Goeker M."/>
        </authorList>
    </citation>
    <scope>NUCLEOTIDE SEQUENCE [LARGE SCALE GENOMIC DNA]</scope>
    <source>
        <strain evidence="7 8">DSM 23494</strain>
    </source>
</reference>
<keyword evidence="1" id="KW-0805">Transcription regulation</keyword>
<dbReference type="InterPro" id="IPR001789">
    <property type="entry name" value="Sig_transdc_resp-reg_receiver"/>
</dbReference>
<keyword evidence="3" id="KW-0804">Transcription</keyword>
<feature type="domain" description="Response regulatory" evidence="6">
    <location>
        <begin position="1"/>
        <end position="100"/>
    </location>
</feature>
<sequence length="471" mass="55619">MMWLLNTTMTSWQVDAISDERMLIERIESFRPDLLILELEMIADLNSVMKVLNIVKPVICALTLEATFAQAKKAIEIGAAELLLKPISPEIILKSVQKFYRQSDERKESKGLIAKNSGEEIKYQELFLNEKDGQRNPFCFGLKTENTNTLPKIYASLEQYKFKKPIFSFILSDMVICFTHHKEIDWKNEWSRFLRDLQESQSEPLAIVILTENIQGDIKQKYSEVRQLMELTFYLGFNQIIHDSTMVHWRFLDPFLSPEEQQLWINLLNEGEIEEIKQWLYREFLEFTLPYPDPGIIRIRLTSILAQIRRYMISYRLVSNPFEEQYLQLFQRILYSPVIYRIIEAFIAFTSRIIEDVKQHQAVKHVNLPERILSYLESNYMNAQLTLEATAQHFQRNASYTSTVISKKYDKSFRVLLNEIRMKQSIKLLKETNLSIKEISTACGFASQQYFNKVFHKYLNLSPTQYRKKSE</sequence>
<gene>
    <name evidence="7" type="ORF">J2S17_000297</name>
</gene>
<evidence type="ECO:0000259" key="6">
    <source>
        <dbReference type="PROSITE" id="PS50110"/>
    </source>
</evidence>
<dbReference type="SMART" id="SM00342">
    <property type="entry name" value="HTH_ARAC"/>
    <property type="match status" value="1"/>
</dbReference>
<proteinExistence type="predicted"/>
<dbReference type="InterPro" id="IPR018060">
    <property type="entry name" value="HTH_AraC"/>
</dbReference>
<dbReference type="InterPro" id="IPR011006">
    <property type="entry name" value="CheY-like_superfamily"/>
</dbReference>
<name>A0ABU0ADB4_9BACI</name>
<evidence type="ECO:0000259" key="5">
    <source>
        <dbReference type="PROSITE" id="PS01124"/>
    </source>
</evidence>
<dbReference type="PANTHER" id="PTHR43280:SF2">
    <property type="entry name" value="HTH-TYPE TRANSCRIPTIONAL REGULATOR EXSA"/>
    <property type="match status" value="1"/>
</dbReference>
<evidence type="ECO:0000313" key="7">
    <source>
        <dbReference type="EMBL" id="MDQ0268428.1"/>
    </source>
</evidence>
<dbReference type="InterPro" id="IPR009057">
    <property type="entry name" value="Homeodomain-like_sf"/>
</dbReference>
<dbReference type="Pfam" id="PF12833">
    <property type="entry name" value="HTH_18"/>
    <property type="match status" value="1"/>
</dbReference>
<protein>
    <submittedName>
        <fullName evidence="7">YesN/AraC family two-component response regulator</fullName>
    </submittedName>
</protein>